<evidence type="ECO:0000256" key="2">
    <source>
        <dbReference type="ARBA" id="ARBA00022741"/>
    </source>
</evidence>
<dbReference type="GO" id="GO:0009380">
    <property type="term" value="C:excinuclease repair complex"/>
    <property type="evidence" value="ECO:0007669"/>
    <property type="project" value="InterPro"/>
</dbReference>
<feature type="domain" description="Helicase C-terminal" evidence="10">
    <location>
        <begin position="458"/>
        <end position="624"/>
    </location>
</feature>
<evidence type="ECO:0000256" key="6">
    <source>
        <dbReference type="ARBA" id="ARBA00022881"/>
    </source>
</evidence>
<keyword evidence="5" id="KW-0067">ATP-binding</keyword>
<dbReference type="CDD" id="cd17916">
    <property type="entry name" value="DEXHc_UvrB"/>
    <property type="match status" value="1"/>
</dbReference>
<dbReference type="InterPro" id="IPR027417">
    <property type="entry name" value="P-loop_NTPase"/>
</dbReference>
<dbReference type="Pfam" id="PF17757">
    <property type="entry name" value="UvrB_inter"/>
    <property type="match status" value="1"/>
</dbReference>
<dbReference type="Gene3D" id="3.40.50.300">
    <property type="entry name" value="P-loop containing nucleotide triphosphate hydrolases"/>
    <property type="match status" value="3"/>
</dbReference>
<dbReference type="GO" id="GO:0005524">
    <property type="term" value="F:ATP binding"/>
    <property type="evidence" value="ECO:0007669"/>
    <property type="project" value="UniProtKB-KW"/>
</dbReference>
<dbReference type="GO" id="GO:0003677">
    <property type="term" value="F:DNA binding"/>
    <property type="evidence" value="ECO:0007669"/>
    <property type="project" value="InterPro"/>
</dbReference>
<name>A0A1G2FBE6_9BACT</name>
<dbReference type="PANTHER" id="PTHR24029">
    <property type="entry name" value="UVRABC SYSTEM PROTEIN B"/>
    <property type="match status" value="1"/>
</dbReference>
<dbReference type="GO" id="GO:0006289">
    <property type="term" value="P:nucleotide-excision repair"/>
    <property type="evidence" value="ECO:0007669"/>
    <property type="project" value="InterPro"/>
</dbReference>
<dbReference type="InterPro" id="IPR001650">
    <property type="entry name" value="Helicase_C-like"/>
</dbReference>
<evidence type="ECO:0000259" key="9">
    <source>
        <dbReference type="PROSITE" id="PS51192"/>
    </source>
</evidence>
<comment type="caution">
    <text evidence="11">The sequence shown here is derived from an EMBL/GenBank/DDBJ whole genome shotgun (WGS) entry which is preliminary data.</text>
</comment>
<evidence type="ECO:0000313" key="12">
    <source>
        <dbReference type="Proteomes" id="UP000176974"/>
    </source>
</evidence>
<keyword evidence="3" id="KW-0227">DNA damage</keyword>
<proteinExistence type="predicted"/>
<sequence>MVIKLYHFWFIFQTLPFVVSIFKLKAKYQPSGDQPEAIKKLVHDLKKGHGYQTLLGVTGSGKTFTIASVIKHFNMSVLVIAPNKTLAAQLYREYKNFFPENSVNYFVSYYDYYQPEAYLPITDTYIEKEAMINEEIDKLRHRATSALLTRQDVIVVASVSCIYNLGLPSGYLESSLHLELGQPIVRGDLIRQLVKIQFNRNNIALKRGDFRVRGDIFEIMPAAENIVYQLELSGQKVKEIILIDPLSRKIIKQLKEIIIFPPKHFISSQPQIIQAVKEIKKELKERLKYFESKKLYLEAERLSRRAGYDMEMLLSIGYCHGVENYSRHLTGKLAGQPPETLLAYFPRDKNNQPNFLTIIDESHIALPQIRGMYEGDQSRKKTLVKYGWRLPSALDNRPLKFDEFKERTGPIIFTSATPGPYELKNSGQIVEQIIRPTGLIDPPIELKPVFNKEKNRSQIDDLIKEIKKIAEKRERAIVNTLTKKMAEDLYGFLNQKGFKVNYIHSDVPTLKRAEILTDFREGKFDILIGVNLLREGLDLPEVTLVAILDADREGFLRNETSLIQTMGRAARNVKGKVILYADNLTGSIKNAVKEVERRRKKQLAYNKKRGITPQSIQKKVERLIDAE</sequence>
<dbReference type="NCBIfam" id="TIGR00631">
    <property type="entry name" value="uvrb"/>
    <property type="match status" value="1"/>
</dbReference>
<dbReference type="InterPro" id="IPR006935">
    <property type="entry name" value="Helicase/UvrB_N"/>
</dbReference>
<evidence type="ECO:0000256" key="5">
    <source>
        <dbReference type="ARBA" id="ARBA00022840"/>
    </source>
</evidence>
<evidence type="ECO:0000313" key="11">
    <source>
        <dbReference type="EMBL" id="OGZ34881.1"/>
    </source>
</evidence>
<evidence type="ECO:0000256" key="8">
    <source>
        <dbReference type="SAM" id="Coils"/>
    </source>
</evidence>
<feature type="coiled-coil region" evidence="8">
    <location>
        <begin position="452"/>
        <end position="479"/>
    </location>
</feature>
<dbReference type="Pfam" id="PF04851">
    <property type="entry name" value="ResIII"/>
    <property type="match status" value="1"/>
</dbReference>
<feature type="domain" description="Helicase ATP-binding" evidence="9">
    <location>
        <begin position="43"/>
        <end position="167"/>
    </location>
</feature>
<keyword evidence="6" id="KW-0267">Excision nuclease</keyword>
<evidence type="ECO:0000256" key="1">
    <source>
        <dbReference type="ARBA" id="ARBA00022490"/>
    </source>
</evidence>
<dbReference type="InterPro" id="IPR024759">
    <property type="entry name" value="UvrB_YAD/RRR_dom"/>
</dbReference>
<keyword evidence="1" id="KW-0963">Cytoplasm</keyword>
<dbReference type="NCBIfam" id="NF003673">
    <property type="entry name" value="PRK05298.1"/>
    <property type="match status" value="1"/>
</dbReference>
<evidence type="ECO:0000259" key="10">
    <source>
        <dbReference type="PROSITE" id="PS51194"/>
    </source>
</evidence>
<organism evidence="11 12">
    <name type="scientific">Candidatus Portnoybacteria bacterium RIFCSPHIGHO2_01_FULL_40_12b</name>
    <dbReference type="NCBI Taxonomy" id="1801994"/>
    <lineage>
        <taxon>Bacteria</taxon>
        <taxon>Candidatus Portnoyibacteriota</taxon>
    </lineage>
</organism>
<evidence type="ECO:0000256" key="3">
    <source>
        <dbReference type="ARBA" id="ARBA00022763"/>
    </source>
</evidence>
<reference evidence="11 12" key="1">
    <citation type="journal article" date="2016" name="Nat. Commun.">
        <title>Thousands of microbial genomes shed light on interconnected biogeochemical processes in an aquifer system.</title>
        <authorList>
            <person name="Anantharaman K."/>
            <person name="Brown C.T."/>
            <person name="Hug L.A."/>
            <person name="Sharon I."/>
            <person name="Castelle C.J."/>
            <person name="Probst A.J."/>
            <person name="Thomas B.C."/>
            <person name="Singh A."/>
            <person name="Wilkins M.J."/>
            <person name="Karaoz U."/>
            <person name="Brodie E.L."/>
            <person name="Williams K.H."/>
            <person name="Hubbard S.S."/>
            <person name="Banfield J.F."/>
        </authorList>
    </citation>
    <scope>NUCLEOTIDE SEQUENCE [LARGE SCALE GENOMIC DNA]</scope>
</reference>
<dbReference type="PROSITE" id="PS51192">
    <property type="entry name" value="HELICASE_ATP_BIND_1"/>
    <property type="match status" value="1"/>
</dbReference>
<accession>A0A1G2FBE6</accession>
<gene>
    <name evidence="11" type="ORF">A2815_02885</name>
</gene>
<dbReference type="SMART" id="SM00487">
    <property type="entry name" value="DEXDc"/>
    <property type="match status" value="1"/>
</dbReference>
<dbReference type="InterPro" id="IPR014001">
    <property type="entry name" value="Helicase_ATP-bd"/>
</dbReference>
<keyword evidence="8" id="KW-0175">Coiled coil</keyword>
<protein>
    <submittedName>
        <fullName evidence="11">Excinuclease ABC subunit B</fullName>
    </submittedName>
</protein>
<dbReference type="GO" id="GO:0016887">
    <property type="term" value="F:ATP hydrolysis activity"/>
    <property type="evidence" value="ECO:0007669"/>
    <property type="project" value="InterPro"/>
</dbReference>
<dbReference type="SMART" id="SM00490">
    <property type="entry name" value="HELICc"/>
    <property type="match status" value="1"/>
</dbReference>
<dbReference type="GO" id="GO:0004518">
    <property type="term" value="F:nuclease activity"/>
    <property type="evidence" value="ECO:0007669"/>
    <property type="project" value="UniProtKB-KW"/>
</dbReference>
<dbReference type="InterPro" id="IPR041471">
    <property type="entry name" value="UvrB_inter"/>
</dbReference>
<dbReference type="EMBL" id="MHMY01000024">
    <property type="protein sequence ID" value="OGZ34881.1"/>
    <property type="molecule type" value="Genomic_DNA"/>
</dbReference>
<dbReference type="Pfam" id="PF12344">
    <property type="entry name" value="UvrB"/>
    <property type="match status" value="1"/>
</dbReference>
<dbReference type="SUPFAM" id="SSF52540">
    <property type="entry name" value="P-loop containing nucleoside triphosphate hydrolases"/>
    <property type="match status" value="2"/>
</dbReference>
<dbReference type="Proteomes" id="UP000176974">
    <property type="component" value="Unassembled WGS sequence"/>
</dbReference>
<evidence type="ECO:0000256" key="4">
    <source>
        <dbReference type="ARBA" id="ARBA00022769"/>
    </source>
</evidence>
<dbReference type="AlphaFoldDB" id="A0A1G2FBE6"/>
<evidence type="ECO:0000256" key="7">
    <source>
        <dbReference type="ARBA" id="ARBA00023204"/>
    </source>
</evidence>
<dbReference type="PANTHER" id="PTHR24029:SF0">
    <property type="entry name" value="UVRABC SYSTEM PROTEIN B"/>
    <property type="match status" value="1"/>
</dbReference>
<keyword evidence="4" id="KW-0228">DNA excision</keyword>
<dbReference type="PROSITE" id="PS51194">
    <property type="entry name" value="HELICASE_CTER"/>
    <property type="match status" value="1"/>
</dbReference>
<keyword evidence="7" id="KW-0234">DNA repair</keyword>
<dbReference type="Pfam" id="PF00271">
    <property type="entry name" value="Helicase_C"/>
    <property type="match status" value="1"/>
</dbReference>
<dbReference type="InterPro" id="IPR004807">
    <property type="entry name" value="UvrB"/>
</dbReference>
<keyword evidence="2" id="KW-0547">Nucleotide-binding</keyword>